<comment type="similarity">
    <text evidence="2">Belongs to the ABC transporter superfamily.</text>
</comment>
<evidence type="ECO:0000259" key="10">
    <source>
        <dbReference type="PROSITE" id="PS50893"/>
    </source>
</evidence>
<evidence type="ECO:0000313" key="11">
    <source>
        <dbReference type="EMBL" id="SFD05171.1"/>
    </source>
</evidence>
<keyword evidence="5" id="KW-0547">Nucleotide-binding</keyword>
<dbReference type="SMART" id="SM00382">
    <property type="entry name" value="AAA"/>
    <property type="match status" value="2"/>
</dbReference>
<dbReference type="Gene3D" id="3.40.50.300">
    <property type="entry name" value="P-loop containing nucleotide triphosphate hydrolases"/>
    <property type="match status" value="2"/>
</dbReference>
<evidence type="ECO:0000256" key="4">
    <source>
        <dbReference type="ARBA" id="ARBA00022475"/>
    </source>
</evidence>
<dbReference type="PANTHER" id="PTHR43297:SF2">
    <property type="entry name" value="DIPEPTIDE TRANSPORT ATP-BINDING PROTEIN DPPD"/>
    <property type="match status" value="1"/>
</dbReference>
<evidence type="ECO:0000256" key="7">
    <source>
        <dbReference type="ARBA" id="ARBA00023136"/>
    </source>
</evidence>
<organism evidence="11 12">
    <name type="scientific">Thiohalospira halophila DSM 15071</name>
    <dbReference type="NCBI Taxonomy" id="1123397"/>
    <lineage>
        <taxon>Bacteria</taxon>
        <taxon>Pseudomonadati</taxon>
        <taxon>Pseudomonadota</taxon>
        <taxon>Gammaproteobacteria</taxon>
        <taxon>Thiohalospirales</taxon>
        <taxon>Thiohalospiraceae</taxon>
        <taxon>Thiohalospira</taxon>
    </lineage>
</organism>
<proteinExistence type="inferred from homology"/>
<dbReference type="NCBIfam" id="NF008453">
    <property type="entry name" value="PRK11308.1"/>
    <property type="match status" value="2"/>
</dbReference>
<dbReference type="EC" id="7.4.2.9" evidence="8"/>
<dbReference type="OrthoDB" id="9784450at2"/>
<dbReference type="InterPro" id="IPR017871">
    <property type="entry name" value="ABC_transporter-like_CS"/>
</dbReference>
<dbReference type="InterPro" id="IPR050388">
    <property type="entry name" value="ABC_Ni/Peptide_Import"/>
</dbReference>
<dbReference type="AlphaFoldDB" id="A0A1I1P5F9"/>
<evidence type="ECO:0000256" key="1">
    <source>
        <dbReference type="ARBA" id="ARBA00004417"/>
    </source>
</evidence>
<dbReference type="STRING" id="1123397.SAMN05660831_00615"/>
<protein>
    <recommendedName>
        <fullName evidence="8">ABC-type dipeptide transporter</fullName>
        <ecNumber evidence="8">7.4.2.9</ecNumber>
    </recommendedName>
</protein>
<dbReference type="GO" id="GO:0005524">
    <property type="term" value="F:ATP binding"/>
    <property type="evidence" value="ECO:0007669"/>
    <property type="project" value="UniProtKB-KW"/>
</dbReference>
<dbReference type="InterPro" id="IPR003593">
    <property type="entry name" value="AAA+_ATPase"/>
</dbReference>
<evidence type="ECO:0000256" key="5">
    <source>
        <dbReference type="ARBA" id="ARBA00022741"/>
    </source>
</evidence>
<evidence type="ECO:0000256" key="2">
    <source>
        <dbReference type="ARBA" id="ARBA00005417"/>
    </source>
</evidence>
<dbReference type="InterPro" id="IPR027417">
    <property type="entry name" value="P-loop_NTPase"/>
</dbReference>
<dbReference type="Pfam" id="PF00005">
    <property type="entry name" value="ABC_tran"/>
    <property type="match status" value="2"/>
</dbReference>
<name>A0A1I1P5F9_9GAMM</name>
<dbReference type="PROSITE" id="PS00211">
    <property type="entry name" value="ABC_TRANSPORTER_1"/>
    <property type="match status" value="2"/>
</dbReference>
<keyword evidence="3" id="KW-0813">Transport</keyword>
<dbReference type="InterPro" id="IPR013563">
    <property type="entry name" value="Oligopep_ABC_C"/>
</dbReference>
<dbReference type="InterPro" id="IPR003439">
    <property type="entry name" value="ABC_transporter-like_ATP-bd"/>
</dbReference>
<sequence>MRLTVSNLRVTFPNAEEPAVAGVDLELAGGETLCLVGESGSGKSVTALALMGLLPGRARMSAGALTLEHGGGTSELAGLAAEAHRRLRGRRMAMIFQEPMTSLNPVMTVGEQVREVLTIHQPALTAAEGRVRVEAVFAQVRLPEPQQRYDEYPHRLSGGQRQRVMIAMALVAEPDLLIADEPTTALDVTVQAEILELLRDLQARTGMGLLFITHDFGVVAAIADRVAVMRRGQVVESGARAELLQRPQHAYTRALLDALPERRPRPEGPGPGSEVALKVRDLAVHFPVRRGVLRRTVGHVRAVDGVDLTVRRGGITALVGESGSGKSTVARAILRLERPTAGSVWWEGEDLARLDGTELRRRRRHLQAVFQDPYSALNPRLSVATMLTEPMAVHGLGRDVADRLDRARRLLELVDLPADSLDRYAHAFSGGQRQRLGIARALALEPRFLVCDEITSALDVSVQAGILDLLLRLRAEEGLSLLFITHDLGVVGYLADEVAVMEAGRIVEYGTTDQVLHSPRETYTQRLVAAVPRMGDGRESE</sequence>
<dbReference type="Proteomes" id="UP000198611">
    <property type="component" value="Unassembled WGS sequence"/>
</dbReference>
<keyword evidence="4" id="KW-1003">Cell membrane</keyword>
<dbReference type="CDD" id="cd03257">
    <property type="entry name" value="ABC_NikE_OppD_transporters"/>
    <property type="match status" value="2"/>
</dbReference>
<evidence type="ECO:0000256" key="8">
    <source>
        <dbReference type="ARBA" id="ARBA00038852"/>
    </source>
</evidence>
<keyword evidence="6 11" id="KW-0067">ATP-binding</keyword>
<evidence type="ECO:0000256" key="6">
    <source>
        <dbReference type="ARBA" id="ARBA00022840"/>
    </source>
</evidence>
<dbReference type="EMBL" id="FOMJ01000001">
    <property type="protein sequence ID" value="SFD05171.1"/>
    <property type="molecule type" value="Genomic_DNA"/>
</dbReference>
<keyword evidence="12" id="KW-1185">Reference proteome</keyword>
<dbReference type="SUPFAM" id="SSF52540">
    <property type="entry name" value="P-loop containing nucleoside triphosphate hydrolases"/>
    <property type="match status" value="2"/>
</dbReference>
<dbReference type="Pfam" id="PF08352">
    <property type="entry name" value="oligo_HPY"/>
    <property type="match status" value="2"/>
</dbReference>
<comment type="catalytic activity">
    <reaction evidence="9">
        <text>a dipeptide(out) + ATP + H2O = a dipeptide(in) + ADP + phosphate + H(+)</text>
        <dbReference type="Rhea" id="RHEA:23120"/>
        <dbReference type="ChEBI" id="CHEBI:15377"/>
        <dbReference type="ChEBI" id="CHEBI:15378"/>
        <dbReference type="ChEBI" id="CHEBI:30616"/>
        <dbReference type="ChEBI" id="CHEBI:43474"/>
        <dbReference type="ChEBI" id="CHEBI:90799"/>
        <dbReference type="ChEBI" id="CHEBI:456216"/>
        <dbReference type="EC" id="7.4.2.9"/>
    </reaction>
</comment>
<dbReference type="GO" id="GO:0015833">
    <property type="term" value="P:peptide transport"/>
    <property type="evidence" value="ECO:0007669"/>
    <property type="project" value="InterPro"/>
</dbReference>
<dbReference type="GO" id="GO:0016887">
    <property type="term" value="F:ATP hydrolysis activity"/>
    <property type="evidence" value="ECO:0007669"/>
    <property type="project" value="InterPro"/>
</dbReference>
<dbReference type="PROSITE" id="PS50893">
    <property type="entry name" value="ABC_TRANSPORTER_2"/>
    <property type="match status" value="2"/>
</dbReference>
<comment type="subcellular location">
    <subcellularLocation>
        <location evidence="1">Cell inner membrane</location>
        <topology evidence="1">Peripheral membrane protein</topology>
    </subcellularLocation>
</comment>
<dbReference type="RefSeq" id="WP_093427257.1">
    <property type="nucleotide sequence ID" value="NZ_FOMJ01000001.1"/>
</dbReference>
<dbReference type="GO" id="GO:0055085">
    <property type="term" value="P:transmembrane transport"/>
    <property type="evidence" value="ECO:0007669"/>
    <property type="project" value="UniProtKB-ARBA"/>
</dbReference>
<reference evidence="11 12" key="1">
    <citation type="submission" date="2016-10" db="EMBL/GenBank/DDBJ databases">
        <authorList>
            <person name="de Groot N.N."/>
        </authorList>
    </citation>
    <scope>NUCLEOTIDE SEQUENCE [LARGE SCALE GENOMIC DNA]</scope>
    <source>
        <strain evidence="11 12">HL3</strain>
    </source>
</reference>
<keyword evidence="7" id="KW-0472">Membrane</keyword>
<dbReference type="PANTHER" id="PTHR43297">
    <property type="entry name" value="OLIGOPEPTIDE TRANSPORT ATP-BINDING PROTEIN APPD"/>
    <property type="match status" value="1"/>
</dbReference>
<accession>A0A1I1P5F9</accession>
<evidence type="ECO:0000313" key="12">
    <source>
        <dbReference type="Proteomes" id="UP000198611"/>
    </source>
</evidence>
<evidence type="ECO:0000256" key="3">
    <source>
        <dbReference type="ARBA" id="ARBA00022448"/>
    </source>
</evidence>
<dbReference type="NCBIfam" id="NF007739">
    <property type="entry name" value="PRK10419.1"/>
    <property type="match status" value="2"/>
</dbReference>
<evidence type="ECO:0000256" key="9">
    <source>
        <dbReference type="ARBA" id="ARBA00047356"/>
    </source>
</evidence>
<feature type="domain" description="ABC transporter" evidence="10">
    <location>
        <begin position="3"/>
        <end position="256"/>
    </location>
</feature>
<dbReference type="GO" id="GO:0005886">
    <property type="term" value="C:plasma membrane"/>
    <property type="evidence" value="ECO:0007669"/>
    <property type="project" value="UniProtKB-SubCell"/>
</dbReference>
<gene>
    <name evidence="11" type="ORF">SAMN05660831_00615</name>
</gene>
<dbReference type="FunFam" id="3.40.50.300:FF:000016">
    <property type="entry name" value="Oligopeptide ABC transporter ATP-binding component"/>
    <property type="match status" value="1"/>
</dbReference>
<feature type="domain" description="ABC transporter" evidence="10">
    <location>
        <begin position="277"/>
        <end position="528"/>
    </location>
</feature>